<feature type="compositionally biased region" description="Polar residues" evidence="1">
    <location>
        <begin position="28"/>
        <end position="38"/>
    </location>
</feature>
<dbReference type="EMBL" id="ANNX02000078">
    <property type="protein sequence ID" value="KYC34594.1"/>
    <property type="molecule type" value="Genomic_DNA"/>
</dbReference>
<proteinExistence type="predicted"/>
<keyword evidence="3" id="KW-1185">Reference proteome</keyword>
<name>A0A139WQ88_9CYAN</name>
<feature type="region of interest" description="Disordered" evidence="1">
    <location>
        <begin position="1"/>
        <end position="38"/>
    </location>
</feature>
<gene>
    <name evidence="2" type="ORF">WA1_51345</name>
</gene>
<comment type="caution">
    <text evidence="2">The sequence shown here is derived from an EMBL/GenBank/DDBJ whole genome shotgun (WGS) entry which is preliminary data.</text>
</comment>
<evidence type="ECO:0000256" key="1">
    <source>
        <dbReference type="SAM" id="MobiDB-lite"/>
    </source>
</evidence>
<dbReference type="Proteomes" id="UP000076925">
    <property type="component" value="Unassembled WGS sequence"/>
</dbReference>
<accession>A0A139WQ88</accession>
<evidence type="ECO:0000313" key="3">
    <source>
        <dbReference type="Proteomes" id="UP000076925"/>
    </source>
</evidence>
<organism evidence="2 3">
    <name type="scientific">Scytonema hofmannii PCC 7110</name>
    <dbReference type="NCBI Taxonomy" id="128403"/>
    <lineage>
        <taxon>Bacteria</taxon>
        <taxon>Bacillati</taxon>
        <taxon>Cyanobacteriota</taxon>
        <taxon>Cyanophyceae</taxon>
        <taxon>Nostocales</taxon>
        <taxon>Scytonemataceae</taxon>
        <taxon>Scytonema</taxon>
    </lineage>
</organism>
<reference evidence="2 3" key="1">
    <citation type="journal article" date="2013" name="Genome Biol. Evol.">
        <title>Genomes of Stigonematalean cyanobacteria (subsection V) and the evolution of oxygenic photosynthesis from prokaryotes to plastids.</title>
        <authorList>
            <person name="Dagan T."/>
            <person name="Roettger M."/>
            <person name="Stucken K."/>
            <person name="Landan G."/>
            <person name="Koch R."/>
            <person name="Major P."/>
            <person name="Gould S.B."/>
            <person name="Goremykin V.V."/>
            <person name="Rippka R."/>
            <person name="Tandeau de Marsac N."/>
            <person name="Gugger M."/>
            <person name="Lockhart P.J."/>
            <person name="Allen J.F."/>
            <person name="Brune I."/>
            <person name="Maus I."/>
            <person name="Puhler A."/>
            <person name="Martin W.F."/>
        </authorList>
    </citation>
    <scope>NUCLEOTIDE SEQUENCE [LARGE SCALE GENOMIC DNA]</scope>
    <source>
        <strain evidence="2 3">PCC 7110</strain>
    </source>
</reference>
<dbReference type="AlphaFoldDB" id="A0A139WQ88"/>
<protein>
    <submittedName>
        <fullName evidence="2">Uncharacterized protein</fullName>
    </submittedName>
</protein>
<sequence length="80" mass="8190">MTGDSVLATWVTPPSEVGRIGGGDRTSLGENKTTTPNSPTQIVEAQSWVMDGNGDIVLVALAATATPDNPTYKNASCPAS</sequence>
<evidence type="ECO:0000313" key="2">
    <source>
        <dbReference type="EMBL" id="KYC34594.1"/>
    </source>
</evidence>